<dbReference type="Proteomes" id="UP001266305">
    <property type="component" value="Unassembled WGS sequence"/>
</dbReference>
<protein>
    <submittedName>
        <fullName evidence="1">Uncharacterized protein</fullName>
    </submittedName>
</protein>
<reference evidence="1 2" key="1">
    <citation type="submission" date="2023-05" db="EMBL/GenBank/DDBJ databases">
        <title>B98-5 Cell Line De Novo Hybrid Assembly: An Optical Mapping Approach.</title>
        <authorList>
            <person name="Kananen K."/>
            <person name="Auerbach J.A."/>
            <person name="Kautto E."/>
            <person name="Blachly J.S."/>
        </authorList>
    </citation>
    <scope>NUCLEOTIDE SEQUENCE [LARGE SCALE GENOMIC DNA]</scope>
    <source>
        <strain evidence="1">B95-8</strain>
        <tissue evidence="1">Cell line</tissue>
    </source>
</reference>
<evidence type="ECO:0000313" key="2">
    <source>
        <dbReference type="Proteomes" id="UP001266305"/>
    </source>
</evidence>
<name>A0ABQ9WME9_SAGOE</name>
<organism evidence="1 2">
    <name type="scientific">Saguinus oedipus</name>
    <name type="common">Cotton-top tamarin</name>
    <name type="synonym">Oedipomidas oedipus</name>
    <dbReference type="NCBI Taxonomy" id="9490"/>
    <lineage>
        <taxon>Eukaryota</taxon>
        <taxon>Metazoa</taxon>
        <taxon>Chordata</taxon>
        <taxon>Craniata</taxon>
        <taxon>Vertebrata</taxon>
        <taxon>Euteleostomi</taxon>
        <taxon>Mammalia</taxon>
        <taxon>Eutheria</taxon>
        <taxon>Euarchontoglires</taxon>
        <taxon>Primates</taxon>
        <taxon>Haplorrhini</taxon>
        <taxon>Platyrrhini</taxon>
        <taxon>Cebidae</taxon>
        <taxon>Callitrichinae</taxon>
        <taxon>Saguinus</taxon>
    </lineage>
</organism>
<dbReference type="EMBL" id="JASSZA010000001">
    <property type="protein sequence ID" value="KAK2121868.1"/>
    <property type="molecule type" value="Genomic_DNA"/>
</dbReference>
<keyword evidence="2" id="KW-1185">Reference proteome</keyword>
<dbReference type="Gene3D" id="1.20.120.20">
    <property type="entry name" value="Apolipoprotein"/>
    <property type="match status" value="1"/>
</dbReference>
<evidence type="ECO:0000313" key="1">
    <source>
        <dbReference type="EMBL" id="KAK2121868.1"/>
    </source>
</evidence>
<accession>A0ABQ9WME9</accession>
<sequence>MCSPTSTPHGLSPGFCGLNSLGPGSGLSPLSSPLQGSVTAEASRLGVECSHDEGLRMEAITLPGCLEEQGLPPREKHSCPLREWTHSWNTAEDTAQHSRALGLPAEEGGGLPKMPPHCYRAVFSLSPALAPSPFLSSTLLFSLFFLPMTEEHIHTRVSSLQGSVHTRVSSLQGSVHTRVSSLQGSVHTRVSSLQGSVHTRVSSLQGSVHTRGSSLQGSVHTRVSSLQGSVHTRVSSLQGSVHTRVSSLQGSVHTRVSSLQGSVLTRVSVQCLSLFPWP</sequence>
<proteinExistence type="predicted"/>
<comment type="caution">
    <text evidence="1">The sequence shown here is derived from an EMBL/GenBank/DDBJ whole genome shotgun (WGS) entry which is preliminary data.</text>
</comment>
<gene>
    <name evidence="1" type="ORF">P7K49_003254</name>
</gene>